<organism evidence="4 5">
    <name type="scientific">Singulisphaera acidiphila (strain ATCC BAA-1392 / DSM 18658 / VKM B-2454 / MOB10)</name>
    <dbReference type="NCBI Taxonomy" id="886293"/>
    <lineage>
        <taxon>Bacteria</taxon>
        <taxon>Pseudomonadati</taxon>
        <taxon>Planctomycetota</taxon>
        <taxon>Planctomycetia</taxon>
        <taxon>Isosphaerales</taxon>
        <taxon>Isosphaeraceae</taxon>
        <taxon>Singulisphaera</taxon>
    </lineage>
</organism>
<accession>L0D797</accession>
<feature type="domain" description="MoeA N-terminal and linker" evidence="3">
    <location>
        <begin position="53"/>
        <end position="217"/>
    </location>
</feature>
<keyword evidence="1" id="KW-0500">Molybdenum</keyword>
<dbReference type="Gene3D" id="2.170.190.11">
    <property type="entry name" value="Molybdopterin biosynthesis moea protein, domain 3"/>
    <property type="match status" value="1"/>
</dbReference>
<dbReference type="SUPFAM" id="SSF53218">
    <property type="entry name" value="Molybdenum cofactor biosynthesis proteins"/>
    <property type="match status" value="1"/>
</dbReference>
<dbReference type="InterPro" id="IPR036135">
    <property type="entry name" value="MoeA_linker/N_sf"/>
</dbReference>
<comment type="catalytic activity">
    <reaction evidence="1">
        <text>adenylyl-molybdopterin + molybdate = Mo-molybdopterin + AMP + H(+)</text>
        <dbReference type="Rhea" id="RHEA:35047"/>
        <dbReference type="ChEBI" id="CHEBI:15378"/>
        <dbReference type="ChEBI" id="CHEBI:36264"/>
        <dbReference type="ChEBI" id="CHEBI:62727"/>
        <dbReference type="ChEBI" id="CHEBI:71302"/>
        <dbReference type="ChEBI" id="CHEBI:456215"/>
    </reaction>
</comment>
<protein>
    <recommendedName>
        <fullName evidence="1">Molybdopterin molybdenumtransferase</fullName>
        <ecNumber evidence="1">2.10.1.1</ecNumber>
    </recommendedName>
</protein>
<dbReference type="Gene3D" id="3.40.980.10">
    <property type="entry name" value="MoaB/Mog-like domain"/>
    <property type="match status" value="1"/>
</dbReference>
<dbReference type="SUPFAM" id="SSF63867">
    <property type="entry name" value="MoeA C-terminal domain-like"/>
    <property type="match status" value="1"/>
</dbReference>
<dbReference type="GO" id="GO:0046872">
    <property type="term" value="F:metal ion binding"/>
    <property type="evidence" value="ECO:0007669"/>
    <property type="project" value="UniProtKB-UniRule"/>
</dbReference>
<dbReference type="EC" id="2.10.1.1" evidence="1"/>
<dbReference type="InterPro" id="IPR005110">
    <property type="entry name" value="MoeA_linker/N"/>
</dbReference>
<dbReference type="PANTHER" id="PTHR10192:SF5">
    <property type="entry name" value="GEPHYRIN"/>
    <property type="match status" value="1"/>
</dbReference>
<dbReference type="Gene3D" id="2.40.340.10">
    <property type="entry name" value="MoeA, C-terminal, domain IV"/>
    <property type="match status" value="1"/>
</dbReference>
<dbReference type="eggNOG" id="COG0303">
    <property type="taxonomic scope" value="Bacteria"/>
</dbReference>
<dbReference type="Pfam" id="PF03453">
    <property type="entry name" value="MoeA_N"/>
    <property type="match status" value="1"/>
</dbReference>
<reference evidence="4 5" key="1">
    <citation type="submission" date="2012-02" db="EMBL/GenBank/DDBJ databases">
        <title>Complete sequence of chromosome of Singulisphaera acidiphila DSM 18658.</title>
        <authorList>
            <consortium name="US DOE Joint Genome Institute (JGI-PGF)"/>
            <person name="Lucas S."/>
            <person name="Copeland A."/>
            <person name="Lapidus A."/>
            <person name="Glavina del Rio T."/>
            <person name="Dalin E."/>
            <person name="Tice H."/>
            <person name="Bruce D."/>
            <person name="Goodwin L."/>
            <person name="Pitluck S."/>
            <person name="Peters L."/>
            <person name="Ovchinnikova G."/>
            <person name="Chertkov O."/>
            <person name="Kyrpides N."/>
            <person name="Mavromatis K."/>
            <person name="Ivanova N."/>
            <person name="Brettin T."/>
            <person name="Detter J.C."/>
            <person name="Han C."/>
            <person name="Larimer F."/>
            <person name="Land M."/>
            <person name="Hauser L."/>
            <person name="Markowitz V."/>
            <person name="Cheng J.-F."/>
            <person name="Hugenholtz P."/>
            <person name="Woyke T."/>
            <person name="Wu D."/>
            <person name="Tindall B."/>
            <person name="Pomrenke H."/>
            <person name="Brambilla E."/>
            <person name="Klenk H.-P."/>
            <person name="Eisen J.A."/>
        </authorList>
    </citation>
    <scope>NUCLEOTIDE SEQUENCE [LARGE SCALE GENOMIC DNA]</scope>
    <source>
        <strain evidence="5">ATCC BAA-1392 / DSM 18658 / VKM B-2454 / MOB10</strain>
    </source>
</reference>
<dbReference type="OrthoDB" id="9804758at2"/>
<gene>
    <name evidence="4" type="ordered locus">Sinac_0705</name>
</gene>
<dbReference type="InterPro" id="IPR036425">
    <property type="entry name" value="MoaB/Mog-like_dom_sf"/>
</dbReference>
<evidence type="ECO:0000256" key="2">
    <source>
        <dbReference type="SAM" id="MobiDB-lite"/>
    </source>
</evidence>
<dbReference type="AlphaFoldDB" id="L0D797"/>
<feature type="compositionally biased region" description="Basic and acidic residues" evidence="2">
    <location>
        <begin position="7"/>
        <end position="16"/>
    </location>
</feature>
<dbReference type="GO" id="GO:0005829">
    <property type="term" value="C:cytosol"/>
    <property type="evidence" value="ECO:0007669"/>
    <property type="project" value="TreeGrafter"/>
</dbReference>
<dbReference type="Proteomes" id="UP000010798">
    <property type="component" value="Chromosome"/>
</dbReference>
<dbReference type="PANTHER" id="PTHR10192">
    <property type="entry name" value="MOLYBDOPTERIN BIOSYNTHESIS PROTEIN"/>
    <property type="match status" value="1"/>
</dbReference>
<keyword evidence="1" id="KW-0460">Magnesium</keyword>
<dbReference type="Gene3D" id="3.90.105.10">
    <property type="entry name" value="Molybdopterin biosynthesis moea protein, domain 2"/>
    <property type="match status" value="1"/>
</dbReference>
<dbReference type="EMBL" id="CP003364">
    <property type="protein sequence ID" value="AGA25117.1"/>
    <property type="molecule type" value="Genomic_DNA"/>
</dbReference>
<keyword evidence="5" id="KW-1185">Reference proteome</keyword>
<keyword evidence="1" id="KW-0501">Molybdenum cofactor biosynthesis</keyword>
<proteinExistence type="inferred from homology"/>
<evidence type="ECO:0000313" key="5">
    <source>
        <dbReference type="Proteomes" id="UP000010798"/>
    </source>
</evidence>
<dbReference type="InterPro" id="IPR036688">
    <property type="entry name" value="MoeA_C_domain_IV_sf"/>
</dbReference>
<dbReference type="InterPro" id="IPR038987">
    <property type="entry name" value="MoeA-like"/>
</dbReference>
<comment type="similarity">
    <text evidence="1">Belongs to the MoeA family.</text>
</comment>
<feature type="region of interest" description="Disordered" evidence="2">
    <location>
        <begin position="1"/>
        <end position="21"/>
    </location>
</feature>
<comment type="cofactor">
    <cofactor evidence="1">
        <name>Mg(2+)</name>
        <dbReference type="ChEBI" id="CHEBI:18420"/>
    </cofactor>
</comment>
<name>L0D797_SINAD</name>
<dbReference type="STRING" id="886293.Sinac_0705"/>
<dbReference type="KEGG" id="saci:Sinac_0705"/>
<dbReference type="HOGENOM" id="CLU_010186_7_0_0"/>
<comment type="pathway">
    <text evidence="1">Cofactor biosynthesis; molybdopterin biosynthesis.</text>
</comment>
<sequence>MFPRQVSKRDTNEGGGDRAWPISERRYNAPLMRPRNGGRARLAIEGWGNSLMLSLAEARAQILERAEPGETIEVCLAEALGLVLAEPAVADVDLPPFDRAALDGYALRASDGRVETRLRVVGLHDDDECSELEISADEAAHVAPGDPIPWGADAVLRSDRIRPEPDLGPPRLVEVLEPVEVGENLVPRGHYLRAGTELAPAGARVRMAMVGLLAAQGCVHPVCYRRVRVAVFAVGDHMVGPGEAPVMHRERNAAGATVVAPCLRWGATAHDLGAIAEDDLDAALSRALTAPIVVVMGRSTSTLRRALLRAGVEPVISGVSIQPGSRMNYGVVVGPSGRVEHHVFHLPPSPIAALTVTSLLVGPLIARLQGGSAGPPPALRAVWTAPHRPTDDRLWAVPVTLAVDDQARLLATPIDYRGKDDLLGFARAEALALLAPKSGPWQGGEIVEVAPLGPWPPHDS</sequence>
<evidence type="ECO:0000259" key="3">
    <source>
        <dbReference type="Pfam" id="PF03453"/>
    </source>
</evidence>
<dbReference type="GO" id="GO:0061599">
    <property type="term" value="F:molybdopterin molybdotransferase activity"/>
    <property type="evidence" value="ECO:0007669"/>
    <property type="project" value="UniProtKB-UniRule"/>
</dbReference>
<evidence type="ECO:0000256" key="1">
    <source>
        <dbReference type="RuleBase" id="RU365090"/>
    </source>
</evidence>
<dbReference type="GO" id="GO:0006777">
    <property type="term" value="P:Mo-molybdopterin cofactor biosynthetic process"/>
    <property type="evidence" value="ECO:0007669"/>
    <property type="project" value="UniProtKB-UniRule"/>
</dbReference>
<keyword evidence="1" id="KW-0479">Metal-binding</keyword>
<dbReference type="UniPathway" id="UPA00344"/>
<keyword evidence="1" id="KW-0808">Transferase</keyword>
<dbReference type="SUPFAM" id="SSF63882">
    <property type="entry name" value="MoeA N-terminal region -like"/>
    <property type="match status" value="1"/>
</dbReference>
<evidence type="ECO:0000313" key="4">
    <source>
        <dbReference type="EMBL" id="AGA25117.1"/>
    </source>
</evidence>
<comment type="function">
    <text evidence="1">Catalyzes the insertion of molybdate into adenylated molybdopterin with the concomitant release of AMP.</text>
</comment>